<dbReference type="HAMAP" id="MF_00693">
    <property type="entry name" value="Transcrip_reg_TACO1"/>
    <property type="match status" value="1"/>
</dbReference>
<evidence type="ECO:0000259" key="8">
    <source>
        <dbReference type="Pfam" id="PF01709"/>
    </source>
</evidence>
<dbReference type="InterPro" id="IPR049083">
    <property type="entry name" value="TACO1_YebC_N"/>
</dbReference>
<dbReference type="Gene3D" id="3.30.70.980">
    <property type="match status" value="2"/>
</dbReference>
<dbReference type="Pfam" id="PF20772">
    <property type="entry name" value="TACO1_YebC_N"/>
    <property type="match status" value="1"/>
</dbReference>
<comment type="similarity">
    <text evidence="1 6">Belongs to the TACO1 family.</text>
</comment>
<organism evidence="10 11">
    <name type="scientific">Deinococcus piscis</name>
    <dbReference type="NCBI Taxonomy" id="394230"/>
    <lineage>
        <taxon>Bacteria</taxon>
        <taxon>Thermotogati</taxon>
        <taxon>Deinococcota</taxon>
        <taxon>Deinococci</taxon>
        <taxon>Deinococcales</taxon>
        <taxon>Deinococcaceae</taxon>
        <taxon>Deinococcus</taxon>
    </lineage>
</organism>
<dbReference type="PANTHER" id="PTHR12532:SF6">
    <property type="entry name" value="TRANSCRIPTIONAL REGULATORY PROTEIN YEBC-RELATED"/>
    <property type="match status" value="1"/>
</dbReference>
<proteinExistence type="inferred from homology"/>
<evidence type="ECO:0000313" key="10">
    <source>
        <dbReference type="EMBL" id="GHG04303.1"/>
    </source>
</evidence>
<dbReference type="InterPro" id="IPR048300">
    <property type="entry name" value="TACO1_YebC-like_2nd/3rd_dom"/>
</dbReference>
<keyword evidence="2 6" id="KW-0963">Cytoplasm</keyword>
<evidence type="ECO:0000256" key="6">
    <source>
        <dbReference type="HAMAP-Rule" id="MF_00693"/>
    </source>
</evidence>
<dbReference type="SUPFAM" id="SSF75625">
    <property type="entry name" value="YebC-like"/>
    <property type="match status" value="1"/>
</dbReference>
<name>A0ABQ3K7J0_9DEIO</name>
<keyword evidence="4 6" id="KW-0238">DNA-binding</keyword>
<dbReference type="NCBIfam" id="NF001030">
    <property type="entry name" value="PRK00110.1"/>
    <property type="match status" value="1"/>
</dbReference>
<reference evidence="11" key="1">
    <citation type="journal article" date="2019" name="Int. J. Syst. Evol. Microbiol.">
        <title>The Global Catalogue of Microorganisms (GCM) 10K type strain sequencing project: providing services to taxonomists for standard genome sequencing and annotation.</title>
        <authorList>
            <consortium name="The Broad Institute Genomics Platform"/>
            <consortium name="The Broad Institute Genome Sequencing Center for Infectious Disease"/>
            <person name="Wu L."/>
            <person name="Ma J."/>
        </authorList>
    </citation>
    <scope>NUCLEOTIDE SEQUENCE [LARGE SCALE GENOMIC DNA]</scope>
    <source>
        <strain evidence="11">CGMCC 1.18439</strain>
    </source>
</reference>
<evidence type="ECO:0000256" key="1">
    <source>
        <dbReference type="ARBA" id="ARBA00008724"/>
    </source>
</evidence>
<keyword evidence="5 6" id="KW-0804">Transcription</keyword>
<evidence type="ECO:0000256" key="4">
    <source>
        <dbReference type="ARBA" id="ARBA00023125"/>
    </source>
</evidence>
<dbReference type="InterPro" id="IPR017856">
    <property type="entry name" value="Integrase-like_N"/>
</dbReference>
<evidence type="ECO:0000256" key="5">
    <source>
        <dbReference type="ARBA" id="ARBA00023163"/>
    </source>
</evidence>
<keyword evidence="11" id="KW-1185">Reference proteome</keyword>
<feature type="domain" description="TACO1/YebC-like second and third" evidence="8">
    <location>
        <begin position="84"/>
        <end position="236"/>
    </location>
</feature>
<dbReference type="EMBL" id="BNAL01000019">
    <property type="protein sequence ID" value="GHG04303.1"/>
    <property type="molecule type" value="Genomic_DNA"/>
</dbReference>
<feature type="region of interest" description="Disordered" evidence="7">
    <location>
        <begin position="1"/>
        <end position="21"/>
    </location>
</feature>
<dbReference type="InterPro" id="IPR029072">
    <property type="entry name" value="YebC-like"/>
</dbReference>
<dbReference type="PANTHER" id="PTHR12532">
    <property type="entry name" value="TRANSLATIONAL ACTIVATOR OF CYTOCHROME C OXIDASE 1"/>
    <property type="match status" value="1"/>
</dbReference>
<evidence type="ECO:0000256" key="3">
    <source>
        <dbReference type="ARBA" id="ARBA00023015"/>
    </source>
</evidence>
<sequence length="245" mass="25871">MAGHNKWSQIKRKKGANDKKRSAIISKHLRAITAAVRSGGSDDPSGNLALKNAIAAAKSDTVPVDNINNAIKRAAGGTDSGQDFKEVTYEGYGPGGTAIFIEALTDNVNRTVADVRAVFNKRGGSLGNSGSVAWQFEKKGVILLPDASEAAQEAAIEHGAEDLQVSEDGLEITTDPTELYAVQDGLASAGFTTDNASLSRIPSNTVSVNTEDASKLLKIVDALEELDDVQNVFTNAEWPDDLDLT</sequence>
<gene>
    <name evidence="10" type="ORF">GCM10017783_16120</name>
</gene>
<evidence type="ECO:0000256" key="2">
    <source>
        <dbReference type="ARBA" id="ARBA00022490"/>
    </source>
</evidence>
<evidence type="ECO:0000313" key="11">
    <source>
        <dbReference type="Proteomes" id="UP000632154"/>
    </source>
</evidence>
<evidence type="ECO:0000256" key="7">
    <source>
        <dbReference type="SAM" id="MobiDB-lite"/>
    </source>
</evidence>
<feature type="domain" description="TACO1/YebC-like N-terminal" evidence="9">
    <location>
        <begin position="5"/>
        <end position="76"/>
    </location>
</feature>
<comment type="caution">
    <text evidence="10">The sequence shown here is derived from an EMBL/GenBank/DDBJ whole genome shotgun (WGS) entry which is preliminary data.</text>
</comment>
<dbReference type="Proteomes" id="UP000632154">
    <property type="component" value="Unassembled WGS sequence"/>
</dbReference>
<dbReference type="NCBIfam" id="TIGR01033">
    <property type="entry name" value="YebC/PmpR family DNA-binding transcriptional regulator"/>
    <property type="match status" value="1"/>
</dbReference>
<comment type="subcellular location">
    <subcellularLocation>
        <location evidence="6">Cytoplasm</location>
    </subcellularLocation>
</comment>
<accession>A0ABQ3K7J0</accession>
<dbReference type="Gene3D" id="1.10.10.200">
    <property type="match status" value="1"/>
</dbReference>
<evidence type="ECO:0000259" key="9">
    <source>
        <dbReference type="Pfam" id="PF20772"/>
    </source>
</evidence>
<dbReference type="NCBIfam" id="NF009044">
    <property type="entry name" value="PRK12378.1"/>
    <property type="match status" value="1"/>
</dbReference>
<dbReference type="RefSeq" id="WP_189643180.1">
    <property type="nucleotide sequence ID" value="NZ_BNAL01000019.1"/>
</dbReference>
<dbReference type="Pfam" id="PF01709">
    <property type="entry name" value="Transcrip_reg"/>
    <property type="match status" value="1"/>
</dbReference>
<dbReference type="InterPro" id="IPR002876">
    <property type="entry name" value="Transcrip_reg_TACO1-like"/>
</dbReference>
<keyword evidence="3 6" id="KW-0805">Transcription regulation</keyword>
<dbReference type="InterPro" id="IPR026564">
    <property type="entry name" value="Transcrip_reg_TACO1-like_dom3"/>
</dbReference>
<protein>
    <recommendedName>
        <fullName evidence="6">Probable transcriptional regulatory protein GCM10017783_16120</fullName>
    </recommendedName>
</protein>